<keyword evidence="3" id="KW-1185">Reference proteome</keyword>
<dbReference type="AlphaFoldDB" id="A0A1R0H084"/>
<keyword evidence="1" id="KW-0732">Signal</keyword>
<accession>A0A1R0H084</accession>
<feature type="chain" id="PRO_5012209689" evidence="1">
    <location>
        <begin position="20"/>
        <end position="163"/>
    </location>
</feature>
<evidence type="ECO:0000313" key="2">
    <source>
        <dbReference type="EMBL" id="OLY82553.1"/>
    </source>
</evidence>
<protein>
    <submittedName>
        <fullName evidence="2">Uncharacterized protein</fullName>
    </submittedName>
</protein>
<gene>
    <name evidence="2" type="ORF">AYI68_g3327</name>
</gene>
<sequence>MAKFSSILLICLLSLFALAVCVPRTSSNLSPQEKIAFPVSLQDAGDSSAGVVMVKSIVSARPGDLIPIKFSIDRSVMPTNFYVGLYKTDTLDFIRPVGKISASDVGILDYPNKNEFTFYTVLEDASKKYAMFILALFYSTNANGDAPRLLYVGKEIVSYDPSS</sequence>
<reference evidence="2 3" key="1">
    <citation type="journal article" date="2016" name="Mol. Biol. Evol.">
        <title>Genome-Wide Survey of Gut Fungi (Harpellales) Reveals the First Horizontally Transferred Ubiquitin Gene from a Mosquito Host.</title>
        <authorList>
            <person name="Wang Y."/>
            <person name="White M.M."/>
            <person name="Kvist S."/>
            <person name="Moncalvo J.M."/>
        </authorList>
    </citation>
    <scope>NUCLEOTIDE SEQUENCE [LARGE SCALE GENOMIC DNA]</scope>
    <source>
        <strain evidence="2 3">ALG-7-W6</strain>
    </source>
</reference>
<comment type="caution">
    <text evidence="2">The sequence shown here is derived from an EMBL/GenBank/DDBJ whole genome shotgun (WGS) entry which is preliminary data.</text>
</comment>
<dbReference type="EMBL" id="LSSL01001426">
    <property type="protein sequence ID" value="OLY82553.1"/>
    <property type="molecule type" value="Genomic_DNA"/>
</dbReference>
<proteinExistence type="predicted"/>
<dbReference type="Proteomes" id="UP000187455">
    <property type="component" value="Unassembled WGS sequence"/>
</dbReference>
<evidence type="ECO:0000256" key="1">
    <source>
        <dbReference type="SAM" id="SignalP"/>
    </source>
</evidence>
<name>A0A1R0H084_9FUNG</name>
<feature type="signal peptide" evidence="1">
    <location>
        <begin position="1"/>
        <end position="19"/>
    </location>
</feature>
<evidence type="ECO:0000313" key="3">
    <source>
        <dbReference type="Proteomes" id="UP000187455"/>
    </source>
</evidence>
<organism evidence="2 3">
    <name type="scientific">Smittium mucronatum</name>
    <dbReference type="NCBI Taxonomy" id="133383"/>
    <lineage>
        <taxon>Eukaryota</taxon>
        <taxon>Fungi</taxon>
        <taxon>Fungi incertae sedis</taxon>
        <taxon>Zoopagomycota</taxon>
        <taxon>Kickxellomycotina</taxon>
        <taxon>Harpellomycetes</taxon>
        <taxon>Harpellales</taxon>
        <taxon>Legeriomycetaceae</taxon>
        <taxon>Smittium</taxon>
    </lineage>
</organism>